<gene>
    <name evidence="2" type="ORF">UFOPK1827_01918</name>
    <name evidence="3" type="ORF">UFOPK2000_00722</name>
    <name evidence="4" type="ORF">UFOPK3708_00472</name>
</gene>
<dbReference type="Gene3D" id="3.90.1200.10">
    <property type="match status" value="1"/>
</dbReference>
<dbReference type="InterPro" id="IPR051678">
    <property type="entry name" value="AGP_Transferase"/>
</dbReference>
<dbReference type="SUPFAM" id="SSF56112">
    <property type="entry name" value="Protein kinase-like (PK-like)"/>
    <property type="match status" value="1"/>
</dbReference>
<dbReference type="EMBL" id="CAEZVK010000064">
    <property type="protein sequence ID" value="CAB4631066.1"/>
    <property type="molecule type" value="Genomic_DNA"/>
</dbReference>
<feature type="domain" description="Aminoglycoside phosphotransferase" evidence="1">
    <location>
        <begin position="32"/>
        <end position="278"/>
    </location>
</feature>
<name>A0A6J7I1X6_9ZZZZ</name>
<reference evidence="4" key="1">
    <citation type="submission" date="2020-05" db="EMBL/GenBank/DDBJ databases">
        <authorList>
            <person name="Chiriac C."/>
            <person name="Salcher M."/>
            <person name="Ghai R."/>
            <person name="Kavagutti S V."/>
        </authorList>
    </citation>
    <scope>NUCLEOTIDE SEQUENCE</scope>
</reference>
<dbReference type="CDD" id="cd05154">
    <property type="entry name" value="ACAD10_11_N-like"/>
    <property type="match status" value="1"/>
</dbReference>
<dbReference type="EMBL" id="CAEZUO010000147">
    <property type="protein sequence ID" value="CAB4620094.1"/>
    <property type="molecule type" value="Genomic_DNA"/>
</dbReference>
<evidence type="ECO:0000259" key="1">
    <source>
        <dbReference type="Pfam" id="PF01636"/>
    </source>
</evidence>
<dbReference type="InterPro" id="IPR011009">
    <property type="entry name" value="Kinase-like_dom_sf"/>
</dbReference>
<dbReference type="PANTHER" id="PTHR21310">
    <property type="entry name" value="AMINOGLYCOSIDE PHOSPHOTRANSFERASE-RELATED-RELATED"/>
    <property type="match status" value="1"/>
</dbReference>
<dbReference type="Pfam" id="PF01636">
    <property type="entry name" value="APH"/>
    <property type="match status" value="1"/>
</dbReference>
<dbReference type="EMBL" id="CAFBNA010000016">
    <property type="protein sequence ID" value="CAB4924714.1"/>
    <property type="molecule type" value="Genomic_DNA"/>
</dbReference>
<evidence type="ECO:0000313" key="3">
    <source>
        <dbReference type="EMBL" id="CAB4631066.1"/>
    </source>
</evidence>
<organism evidence="4">
    <name type="scientific">freshwater metagenome</name>
    <dbReference type="NCBI Taxonomy" id="449393"/>
    <lineage>
        <taxon>unclassified sequences</taxon>
        <taxon>metagenomes</taxon>
        <taxon>ecological metagenomes</taxon>
    </lineage>
</organism>
<dbReference type="PANTHER" id="PTHR21310:SF40">
    <property type="entry name" value="AMINOGLYCOSIDE PHOSPHOTRANSFERASE DOMAIN-CONTAINING PROTEIN-RELATED"/>
    <property type="match status" value="1"/>
</dbReference>
<dbReference type="Gene3D" id="3.30.200.20">
    <property type="entry name" value="Phosphorylase Kinase, domain 1"/>
    <property type="match status" value="1"/>
</dbReference>
<dbReference type="InterPro" id="IPR002575">
    <property type="entry name" value="Aminoglycoside_PTrfase"/>
</dbReference>
<proteinExistence type="predicted"/>
<accession>A0A6J7I1X6</accession>
<dbReference type="AlphaFoldDB" id="A0A6J7I1X6"/>
<sequence>MTDETLDTAALGRWIGNRLDQADLSIEVDGRPSGGFSAETLLLTATSPSSDSQRFVVRLETPEPAVYPPQSELSMPEIEIQYRIMDSIGRNSSLPVAGLVGYESDSAVLGTPFFVMHHVDGVVPIESPPYSVEGFFTDLPAVDRTSLISNGLEQLALLHQVDPSALGLDWLTPNGVSPGSKHLLHLWKSFGDSELHGRSHPLLEDAWALIARELPADSSVGLCWGDPRPGNIIWQGPKPACLTDFEAACMGPPEFDLGWWLMFDRTMHELAGIDRLPGDPTRDEQRSMYFNHAGRDPIDTAAHELFAAARYCVIVVRVMNRLDQRGLLPADNMVWRDNPASECLKMVLDERS</sequence>
<evidence type="ECO:0000313" key="4">
    <source>
        <dbReference type="EMBL" id="CAB4924714.1"/>
    </source>
</evidence>
<dbReference type="InterPro" id="IPR041726">
    <property type="entry name" value="ACAD10_11_N"/>
</dbReference>
<evidence type="ECO:0000313" key="2">
    <source>
        <dbReference type="EMBL" id="CAB4620094.1"/>
    </source>
</evidence>
<protein>
    <submittedName>
        <fullName evidence="4">Unannotated protein</fullName>
    </submittedName>
</protein>